<dbReference type="PROSITE" id="PS50089">
    <property type="entry name" value="ZF_RING_2"/>
    <property type="match status" value="1"/>
</dbReference>
<sequence length="313" mass="34853">MMGTILSRRQGTTPTTTATPCQQETTTTEDNNGAHGHGPALRIPEWLPTATTAEHILPQSTLLSWSKADTKDHATVYHALIHLRKTSIRVIDKRLEWIVDTLVPSVMSLLSTKEKNDTTSCSVPLPAQFAQIIQAEIHGVDSNNGALEISLTGDHRIHVPPTTIEDNDDTVQRYAIQVELCADDQKHVTFMDIDVMGDHKCHVYARSQLLMVDGKSLWYSPLYGMPDAEKENAAANRPECIICLTEFKSAALVPCQHLCLCTSCALILKMQHDPNNRRCPVCRTLIQSILLLECQDDEQQQQQSSHVETREGP</sequence>
<evidence type="ECO:0000259" key="3">
    <source>
        <dbReference type="PROSITE" id="PS50089"/>
    </source>
</evidence>
<evidence type="ECO:0000256" key="2">
    <source>
        <dbReference type="SAM" id="MobiDB-lite"/>
    </source>
</evidence>
<feature type="region of interest" description="Disordered" evidence="2">
    <location>
        <begin position="1"/>
        <end position="42"/>
    </location>
</feature>
<dbReference type="PANTHER" id="PTHR22996">
    <property type="entry name" value="MAHOGUNIN"/>
    <property type="match status" value="1"/>
</dbReference>
<evidence type="ECO:0000256" key="1">
    <source>
        <dbReference type="PROSITE-ProRule" id="PRU00175"/>
    </source>
</evidence>
<dbReference type="OrthoDB" id="1711136at2759"/>
<proteinExistence type="predicted"/>
<gene>
    <name evidence="4" type="ORF">LRAMOSA00083</name>
</gene>
<dbReference type="PANTHER" id="PTHR22996:SF0">
    <property type="entry name" value="RE60872P-RELATED"/>
    <property type="match status" value="1"/>
</dbReference>
<dbReference type="InterPro" id="IPR001841">
    <property type="entry name" value="Znf_RING"/>
</dbReference>
<dbReference type="AlphaFoldDB" id="A0A077W9C4"/>
<dbReference type="Gene3D" id="3.30.40.10">
    <property type="entry name" value="Zinc/RING finger domain, C3HC4 (zinc finger)"/>
    <property type="match status" value="1"/>
</dbReference>
<dbReference type="SUPFAM" id="SSF57850">
    <property type="entry name" value="RING/U-box"/>
    <property type="match status" value="1"/>
</dbReference>
<feature type="domain" description="RING-type" evidence="3">
    <location>
        <begin position="240"/>
        <end position="283"/>
    </location>
</feature>
<organism evidence="4">
    <name type="scientific">Lichtheimia ramosa</name>
    <dbReference type="NCBI Taxonomy" id="688394"/>
    <lineage>
        <taxon>Eukaryota</taxon>
        <taxon>Fungi</taxon>
        <taxon>Fungi incertae sedis</taxon>
        <taxon>Mucoromycota</taxon>
        <taxon>Mucoromycotina</taxon>
        <taxon>Mucoromycetes</taxon>
        <taxon>Mucorales</taxon>
        <taxon>Lichtheimiaceae</taxon>
        <taxon>Lichtheimia</taxon>
    </lineage>
</organism>
<feature type="compositionally biased region" description="Low complexity" evidence="2">
    <location>
        <begin position="12"/>
        <end position="29"/>
    </location>
</feature>
<dbReference type="Pfam" id="PF13920">
    <property type="entry name" value="zf-C3HC4_3"/>
    <property type="match status" value="1"/>
</dbReference>
<keyword evidence="1" id="KW-0479">Metal-binding</keyword>
<name>A0A077W9C4_9FUNG</name>
<protein>
    <recommendedName>
        <fullName evidence="3">RING-type domain-containing protein</fullName>
    </recommendedName>
</protein>
<dbReference type="GO" id="GO:0016567">
    <property type="term" value="P:protein ubiquitination"/>
    <property type="evidence" value="ECO:0007669"/>
    <property type="project" value="TreeGrafter"/>
</dbReference>
<accession>A0A077W9C4</accession>
<dbReference type="GO" id="GO:0061630">
    <property type="term" value="F:ubiquitin protein ligase activity"/>
    <property type="evidence" value="ECO:0007669"/>
    <property type="project" value="UniProtKB-EC"/>
</dbReference>
<keyword evidence="1" id="KW-0862">Zinc</keyword>
<dbReference type="InterPro" id="IPR045194">
    <property type="entry name" value="MGRN1/RNF157-like"/>
</dbReference>
<reference evidence="4" key="1">
    <citation type="journal article" date="2014" name="Genome Announc.">
        <title>De novo whole-genome sequence and genome annotation of Lichtheimia ramosa.</title>
        <authorList>
            <person name="Linde J."/>
            <person name="Schwartze V."/>
            <person name="Binder U."/>
            <person name="Lass-Florl C."/>
            <person name="Voigt K."/>
            <person name="Horn F."/>
        </authorList>
    </citation>
    <scope>NUCLEOTIDE SEQUENCE</scope>
    <source>
        <strain evidence="4">JMRC FSU:6197</strain>
    </source>
</reference>
<keyword evidence="1" id="KW-0863">Zinc-finger</keyword>
<dbReference type="EMBL" id="LK023313">
    <property type="protein sequence ID" value="CDS02678.1"/>
    <property type="molecule type" value="Genomic_DNA"/>
</dbReference>
<dbReference type="GO" id="GO:0008270">
    <property type="term" value="F:zinc ion binding"/>
    <property type="evidence" value="ECO:0007669"/>
    <property type="project" value="UniProtKB-KW"/>
</dbReference>
<evidence type="ECO:0000313" key="4">
    <source>
        <dbReference type="EMBL" id="CDS02678.1"/>
    </source>
</evidence>
<dbReference type="InterPro" id="IPR013083">
    <property type="entry name" value="Znf_RING/FYVE/PHD"/>
</dbReference>